<gene>
    <name evidence="2" type="ORF">L211DRAFT_797069</name>
</gene>
<protein>
    <recommendedName>
        <fullName evidence="1">CHAT domain-containing protein</fullName>
    </recommendedName>
</protein>
<dbReference type="InterPro" id="IPR024983">
    <property type="entry name" value="CHAT_dom"/>
</dbReference>
<feature type="domain" description="CHAT" evidence="1">
    <location>
        <begin position="331"/>
        <end position="610"/>
    </location>
</feature>
<dbReference type="Gene3D" id="1.25.40.10">
    <property type="entry name" value="Tetratricopeptide repeat domain"/>
    <property type="match status" value="1"/>
</dbReference>
<sequence>MLSNLGHCYFNRYERTGNLQDLEAAVARSEAAVEATPEDHPDRAGLLNNLGIRYSSRYERTGNLQDLEAAIARSEAAVEATPEDHPDRARMLNNLGNCFSSRYERTGNLQDLDTTVGRFFAAWSVITAPILTRLQVAYAAAKMLALIPSIKDLSRACSLLRDSIHLLPLLTSRSLQREDQQHILAQLTGLVSLAVSVSLVVEESPLQALRLQELGRSVTNGQLLDYRSDISDLMEHHPILAEEFDSLQSIIRKKNQTARDFENILLQIRKKPGFQNFLLAQSEAYLLSAAHRGPIVILNATSLRSDAILVTTTNVTSISLPCISHALLVKKFLEWLWKGAVQPVLRELGFYPKTVDPLPRIWWIGVGLMAMVPIHAATKFKPGKVKMTTLQYCLVSYTSTIKALQYSQTRPCQQNASMLIVTMPTTPGESPLSGVSKEAEGIKHIRDFSTVEIVEWPSAAHVLNVLPAYTIAHFACHGVSSNNPADSHLLLRKELSGEVDKLHVKDIAALKLPAAKLAYLSACSTARTASSLLVDEVTHIVSAFHVAGFKYVIGTLWQSEDEACHKMALDFYAELGTGDDVAASYRTAIMKLMKQKPLQPLYWAPFIHFGA</sequence>
<dbReference type="Proteomes" id="UP000267821">
    <property type="component" value="Unassembled WGS sequence"/>
</dbReference>
<dbReference type="InterPro" id="IPR011990">
    <property type="entry name" value="TPR-like_helical_dom_sf"/>
</dbReference>
<dbReference type="Pfam" id="PF12770">
    <property type="entry name" value="CHAT"/>
    <property type="match status" value="1"/>
</dbReference>
<dbReference type="InParanoid" id="A0A3N4L678"/>
<dbReference type="OrthoDB" id="9991317at2759"/>
<proteinExistence type="predicted"/>
<evidence type="ECO:0000259" key="1">
    <source>
        <dbReference type="Pfam" id="PF12770"/>
    </source>
</evidence>
<keyword evidence="3" id="KW-1185">Reference proteome</keyword>
<dbReference type="SUPFAM" id="SSF48452">
    <property type="entry name" value="TPR-like"/>
    <property type="match status" value="1"/>
</dbReference>
<dbReference type="EMBL" id="ML121634">
    <property type="protein sequence ID" value="RPB18397.1"/>
    <property type="molecule type" value="Genomic_DNA"/>
</dbReference>
<accession>A0A3N4L678</accession>
<evidence type="ECO:0000313" key="2">
    <source>
        <dbReference type="EMBL" id="RPB18397.1"/>
    </source>
</evidence>
<dbReference type="AlphaFoldDB" id="A0A3N4L678"/>
<organism evidence="2 3">
    <name type="scientific">Terfezia boudieri ATCC MYA-4762</name>
    <dbReference type="NCBI Taxonomy" id="1051890"/>
    <lineage>
        <taxon>Eukaryota</taxon>
        <taxon>Fungi</taxon>
        <taxon>Dikarya</taxon>
        <taxon>Ascomycota</taxon>
        <taxon>Pezizomycotina</taxon>
        <taxon>Pezizomycetes</taxon>
        <taxon>Pezizales</taxon>
        <taxon>Pezizaceae</taxon>
        <taxon>Terfezia</taxon>
    </lineage>
</organism>
<dbReference type="STRING" id="1051890.A0A3N4L678"/>
<reference evidence="2 3" key="1">
    <citation type="journal article" date="2018" name="Nat. Ecol. Evol.">
        <title>Pezizomycetes genomes reveal the molecular basis of ectomycorrhizal truffle lifestyle.</title>
        <authorList>
            <person name="Murat C."/>
            <person name="Payen T."/>
            <person name="Noel B."/>
            <person name="Kuo A."/>
            <person name="Morin E."/>
            <person name="Chen J."/>
            <person name="Kohler A."/>
            <person name="Krizsan K."/>
            <person name="Balestrini R."/>
            <person name="Da Silva C."/>
            <person name="Montanini B."/>
            <person name="Hainaut M."/>
            <person name="Levati E."/>
            <person name="Barry K.W."/>
            <person name="Belfiori B."/>
            <person name="Cichocki N."/>
            <person name="Clum A."/>
            <person name="Dockter R.B."/>
            <person name="Fauchery L."/>
            <person name="Guy J."/>
            <person name="Iotti M."/>
            <person name="Le Tacon F."/>
            <person name="Lindquist E.A."/>
            <person name="Lipzen A."/>
            <person name="Malagnac F."/>
            <person name="Mello A."/>
            <person name="Molinier V."/>
            <person name="Miyauchi S."/>
            <person name="Poulain J."/>
            <person name="Riccioni C."/>
            <person name="Rubini A."/>
            <person name="Sitrit Y."/>
            <person name="Splivallo R."/>
            <person name="Traeger S."/>
            <person name="Wang M."/>
            <person name="Zifcakova L."/>
            <person name="Wipf D."/>
            <person name="Zambonelli A."/>
            <person name="Paolocci F."/>
            <person name="Nowrousian M."/>
            <person name="Ottonello S."/>
            <person name="Baldrian P."/>
            <person name="Spatafora J.W."/>
            <person name="Henrissat B."/>
            <person name="Nagy L.G."/>
            <person name="Aury J.M."/>
            <person name="Wincker P."/>
            <person name="Grigoriev I.V."/>
            <person name="Bonfante P."/>
            <person name="Martin F.M."/>
        </authorList>
    </citation>
    <scope>NUCLEOTIDE SEQUENCE [LARGE SCALE GENOMIC DNA]</scope>
    <source>
        <strain evidence="2 3">ATCC MYA-4762</strain>
    </source>
</reference>
<dbReference type="Pfam" id="PF13374">
    <property type="entry name" value="TPR_10"/>
    <property type="match status" value="2"/>
</dbReference>
<evidence type="ECO:0000313" key="3">
    <source>
        <dbReference type="Proteomes" id="UP000267821"/>
    </source>
</evidence>
<name>A0A3N4L678_9PEZI</name>